<protein>
    <submittedName>
        <fullName evidence="1">Str. FM013</fullName>
    </submittedName>
</protein>
<dbReference type="EMBL" id="HG793193">
    <property type="protein sequence ID" value="CRL30825.1"/>
    <property type="molecule type" value="Genomic_DNA"/>
</dbReference>
<accession>A0A0G4PWU0</accession>
<dbReference type="AlphaFoldDB" id="A0A0G4PWU0"/>
<evidence type="ECO:0000313" key="1">
    <source>
        <dbReference type="EMBL" id="CRL30825.1"/>
    </source>
</evidence>
<name>A0A0G4PWU0_PENC3</name>
<gene>
    <name evidence="1" type="ORF">PCAMFM013_S060g000035</name>
</gene>
<sequence length="71" mass="7844">MSLPYLGTPIGPNDGVGKVNGRVMTKEVNQRTKRHAITRRYSGISRDALIIEMQNNTGQAVISRTFTLISI</sequence>
<organism evidence="1 2">
    <name type="scientific">Penicillium camemberti (strain FM 013)</name>
    <dbReference type="NCBI Taxonomy" id="1429867"/>
    <lineage>
        <taxon>Eukaryota</taxon>
        <taxon>Fungi</taxon>
        <taxon>Dikarya</taxon>
        <taxon>Ascomycota</taxon>
        <taxon>Pezizomycotina</taxon>
        <taxon>Eurotiomycetes</taxon>
        <taxon>Eurotiomycetidae</taxon>
        <taxon>Eurotiales</taxon>
        <taxon>Aspergillaceae</taxon>
        <taxon>Penicillium</taxon>
    </lineage>
</organism>
<evidence type="ECO:0000313" key="2">
    <source>
        <dbReference type="Proteomes" id="UP000053732"/>
    </source>
</evidence>
<dbReference type="Proteomes" id="UP000053732">
    <property type="component" value="Unassembled WGS sequence"/>
</dbReference>
<reference evidence="1 2" key="1">
    <citation type="journal article" date="2014" name="Nat. Commun.">
        <title>Multiple recent horizontal transfers of a large genomic region in cheese making fungi.</title>
        <authorList>
            <person name="Cheeseman K."/>
            <person name="Ropars J."/>
            <person name="Renault P."/>
            <person name="Dupont J."/>
            <person name="Gouzy J."/>
            <person name="Branca A."/>
            <person name="Abraham A.L."/>
            <person name="Ceppi M."/>
            <person name="Conseiller E."/>
            <person name="Debuchy R."/>
            <person name="Malagnac F."/>
            <person name="Goarin A."/>
            <person name="Silar P."/>
            <person name="Lacoste S."/>
            <person name="Sallet E."/>
            <person name="Bensimon A."/>
            <person name="Giraud T."/>
            <person name="Brygoo Y."/>
        </authorList>
    </citation>
    <scope>NUCLEOTIDE SEQUENCE [LARGE SCALE GENOMIC DNA]</scope>
    <source>
        <strain evidence="2">FM 013</strain>
    </source>
</reference>
<proteinExistence type="predicted"/>
<keyword evidence="2" id="KW-1185">Reference proteome</keyword>